<evidence type="ECO:0000259" key="1">
    <source>
        <dbReference type="Pfam" id="PF06230"/>
    </source>
</evidence>
<dbReference type="InterPro" id="IPR010415">
    <property type="entry name" value="LpxI_C"/>
</dbReference>
<dbReference type="Pfam" id="PF06230">
    <property type="entry name" value="LpxI_C"/>
    <property type="match status" value="1"/>
</dbReference>
<evidence type="ECO:0008006" key="4">
    <source>
        <dbReference type="Google" id="ProtNLM"/>
    </source>
</evidence>
<reference evidence="3" key="1">
    <citation type="submission" date="2018-05" db="EMBL/GenBank/DDBJ databases">
        <authorList>
            <person name="Lanie J.A."/>
            <person name="Ng W.-L."/>
            <person name="Kazmierczak K.M."/>
            <person name="Andrzejewski T.M."/>
            <person name="Davidsen T.M."/>
            <person name="Wayne K.J."/>
            <person name="Tettelin H."/>
            <person name="Glass J.I."/>
            <person name="Rusch D."/>
            <person name="Podicherti R."/>
            <person name="Tsui H.-C.T."/>
            <person name="Winkler M.E."/>
        </authorList>
    </citation>
    <scope>NUCLEOTIDE SEQUENCE</scope>
</reference>
<dbReference type="PANTHER" id="PTHR39962:SF1">
    <property type="entry name" value="LPXI FAMILY PROTEIN"/>
    <property type="match status" value="1"/>
</dbReference>
<dbReference type="Gene3D" id="3.40.50.20">
    <property type="match status" value="1"/>
</dbReference>
<feature type="domain" description="LpxI C-terminal" evidence="1">
    <location>
        <begin position="140"/>
        <end position="231"/>
    </location>
</feature>
<dbReference type="InterPro" id="IPR041255">
    <property type="entry name" value="LpxI_N"/>
</dbReference>
<gene>
    <name evidence="3" type="ORF">METZ01_LOCUS303311</name>
</gene>
<proteinExistence type="predicted"/>
<dbReference type="AlphaFoldDB" id="A0A382MRR1"/>
<feature type="non-terminal residue" evidence="3">
    <location>
        <position position="231"/>
    </location>
</feature>
<accession>A0A382MRR1</accession>
<name>A0A382MRR1_9ZZZZ</name>
<protein>
    <recommendedName>
        <fullName evidence="4">LpxI N-terminal domain-containing protein</fullName>
    </recommendedName>
</protein>
<organism evidence="3">
    <name type="scientific">marine metagenome</name>
    <dbReference type="NCBI Taxonomy" id="408172"/>
    <lineage>
        <taxon>unclassified sequences</taxon>
        <taxon>metagenomes</taxon>
        <taxon>ecological metagenomes</taxon>
    </lineage>
</organism>
<dbReference type="Pfam" id="PF17930">
    <property type="entry name" value="LpxI_N"/>
    <property type="match status" value="1"/>
</dbReference>
<dbReference type="PANTHER" id="PTHR39962">
    <property type="entry name" value="BLL4848 PROTEIN"/>
    <property type="match status" value="1"/>
</dbReference>
<dbReference type="EMBL" id="UINC01094858">
    <property type="protein sequence ID" value="SVC50457.1"/>
    <property type="molecule type" value="Genomic_DNA"/>
</dbReference>
<feature type="domain" description="LpxI N-terminal" evidence="2">
    <location>
        <begin position="7"/>
        <end position="135"/>
    </location>
</feature>
<evidence type="ECO:0000259" key="2">
    <source>
        <dbReference type="Pfam" id="PF17930"/>
    </source>
</evidence>
<evidence type="ECO:0000313" key="3">
    <source>
        <dbReference type="EMBL" id="SVC50457.1"/>
    </source>
</evidence>
<sequence length="231" mass="25676">MSDSEKRIGLLAGAGEVPAHFVKQASQRGIRIVAVSFSDEIHTRLQPLVEKAYSIGIGKPGKIFKTFKDEKVTDLVMLGKVDKKIIFRPGFFDLRAINFFKSLISQEDKTLLLGVIKEIEKEGFNVLDQKELLGEIFPDKGFLTQKKPSTKEMEEIRFGMPIAKKLADMEIGQTIVVKNKTVVAVEAIEGTDKALERGCNLSSGKCIAIKVSRTNQDYRYDVPGIGPLTMQ</sequence>
<dbReference type="Gene3D" id="3.40.140.80">
    <property type="match status" value="1"/>
</dbReference>
<dbReference type="InterPro" id="IPR043167">
    <property type="entry name" value="LpxI_C_sf"/>
</dbReference>
<dbReference type="InterPro" id="IPR053174">
    <property type="entry name" value="LpxI"/>
</dbReference>